<gene>
    <name evidence="3" type="primary">poxB</name>
    <name evidence="8" type="ORF">SAMN04487779_1003167</name>
</gene>
<feature type="binding site" evidence="3">
    <location>
        <position position="295"/>
    </location>
    <ligand>
        <name>FAD</name>
        <dbReference type="ChEBI" id="CHEBI:57692"/>
    </ligand>
</feature>
<dbReference type="InterPro" id="IPR029035">
    <property type="entry name" value="DHS-like_NAD/FAD-binding_dom"/>
</dbReference>
<comment type="cofactor">
    <cofactor evidence="3">
        <name>FAD</name>
        <dbReference type="ChEBI" id="CHEBI:57692"/>
    </cofactor>
    <text evidence="3">Binds 1 FAD per subunit.</text>
</comment>
<keyword evidence="3" id="KW-0472">Membrane</keyword>
<evidence type="ECO:0000313" key="8">
    <source>
        <dbReference type="EMBL" id="SDC95371.1"/>
    </source>
</evidence>
<feature type="site" description="Moves into active site upon enzyme activation, plays a role in electron transfer" evidence="3">
    <location>
        <position position="470"/>
    </location>
</feature>
<comment type="cofactor">
    <cofactor evidence="3">
        <name>Mg(2+)</name>
        <dbReference type="ChEBI" id="CHEBI:18420"/>
    </cofactor>
    <text evidence="3">Binds 1 Mg(2+) ion per subunit.</text>
</comment>
<dbReference type="GO" id="GO:0042867">
    <property type="term" value="P:pyruvate catabolic process"/>
    <property type="evidence" value="ECO:0007669"/>
    <property type="project" value="UniProtKB-UniRule"/>
</dbReference>
<evidence type="ECO:0000256" key="4">
    <source>
        <dbReference type="RuleBase" id="RU362132"/>
    </source>
</evidence>
<feature type="binding site" evidence="3">
    <location>
        <begin position="465"/>
        <end position="471"/>
    </location>
    <ligand>
        <name>thiamine diphosphate</name>
        <dbReference type="ChEBI" id="CHEBI:58937"/>
    </ligand>
</feature>
<dbReference type="Pfam" id="PF02776">
    <property type="entry name" value="TPP_enzyme_N"/>
    <property type="match status" value="1"/>
</dbReference>
<comment type="catalytic activity">
    <reaction evidence="3">
        <text>a ubiquinone + pyruvate + H2O = a ubiquinol + acetate + CO2</text>
        <dbReference type="Rhea" id="RHEA:27405"/>
        <dbReference type="Rhea" id="RHEA-COMP:9565"/>
        <dbReference type="Rhea" id="RHEA-COMP:9566"/>
        <dbReference type="ChEBI" id="CHEBI:15361"/>
        <dbReference type="ChEBI" id="CHEBI:15377"/>
        <dbReference type="ChEBI" id="CHEBI:16389"/>
        <dbReference type="ChEBI" id="CHEBI:16526"/>
        <dbReference type="ChEBI" id="CHEBI:17976"/>
        <dbReference type="ChEBI" id="CHEBI:30089"/>
        <dbReference type="EC" id="1.2.5.1"/>
    </reaction>
</comment>
<feature type="binding site" evidence="3">
    <location>
        <position position="465"/>
    </location>
    <ligand>
        <name>Mg(2+)</name>
        <dbReference type="ChEBI" id="CHEBI:18420"/>
    </ligand>
</feature>
<comment type="activity regulation">
    <text evidence="3">The C-terminus inhibits activity; it has to move for the enzyme to be active. Activated by lipid-binding, which occurs via the C-terminus.</text>
</comment>
<comment type="caution">
    <text evidence="3">Lacks conserved residue(s) required for the propagation of feature annotation.</text>
</comment>
<dbReference type="Gene3D" id="3.40.50.970">
    <property type="match status" value="2"/>
</dbReference>
<dbReference type="InterPro" id="IPR012000">
    <property type="entry name" value="Thiamin_PyroP_enz_cen_dom"/>
</dbReference>
<dbReference type="FunFam" id="3.40.50.1220:FF:000013">
    <property type="entry name" value="Pyruvate dehydrogenase [ubiquinone]"/>
    <property type="match status" value="1"/>
</dbReference>
<proteinExistence type="inferred from homology"/>
<feature type="binding site" evidence="3">
    <location>
        <begin position="438"/>
        <end position="440"/>
    </location>
    <ligand>
        <name>thiamine diphosphate</name>
        <dbReference type="ChEBI" id="CHEBI:58937"/>
    </ligand>
</feature>
<keyword evidence="3" id="KW-0460">Magnesium</keyword>
<sequence length="578" mass="61851">MSTSTVAELFVETLEAAGVERIYGVVGDSLNGITDALRQRGRIDWVHMRHEEAAAFAASGEAQVTGRLAACAGSCGPGNLHLINGLYDAQRSRTPVLAIAAHIPSAEIGSGYFQETHPQSLFQECSVYCETVSDPRQMPFILENAIRAAVGLRGVAVVVIPGDVALLAAPKRGVSPVAGLLPPSPVVQPAAAEIDALARLLNGFDRVTLFCGRGCAGAHAPLMEVAEALKSPIVHALGGKEHVEYDNPYDVGMTGFIGFSSGYEAMHACDVLLMLGTDFPYKQFLPKDVRIAQVDIRPEQLGRRARLELGLVGDVGATLAALLPRLRIKSDRRHLDESLARYRRVRKGLDELAQGTPGRKPIHPQYLTRLISEAAAEDAAFTFDVGTPTIWAARYLAMTGRRRLVGSLVHGSMANAMPQAIGIQAAQPDRQVISLSGDGGFTMLMGDLITLTQQKLPVKVVIYNNGTLGFVALEMKASGFVETGTDLQNPDFAAMARAMGIHAIRVEDPGDLPGAVEEVLRHDGPALLDVVTATQELSMPPTIGLEQVKGFSLWLLRAVMSGRGDEVIDLAKTNLLPR</sequence>
<name>A0A1G6QSU8_9PROT</name>
<evidence type="ECO:0000259" key="6">
    <source>
        <dbReference type="Pfam" id="PF02775"/>
    </source>
</evidence>
<dbReference type="InterPro" id="IPR000399">
    <property type="entry name" value="TPP-bd_CS"/>
</dbReference>
<feature type="binding site" evidence="3">
    <location>
        <begin position="277"/>
        <end position="281"/>
    </location>
    <ligand>
        <name>FAD</name>
        <dbReference type="ChEBI" id="CHEBI:57692"/>
    </ligand>
</feature>
<evidence type="ECO:0000259" key="5">
    <source>
        <dbReference type="Pfam" id="PF00205"/>
    </source>
</evidence>
<dbReference type="EC" id="1.2.5.1" evidence="3"/>
<evidence type="ECO:0000313" key="9">
    <source>
        <dbReference type="Proteomes" id="UP000198925"/>
    </source>
</evidence>
<dbReference type="SUPFAM" id="SSF52518">
    <property type="entry name" value="Thiamin diphosphate-binding fold (THDP-binding)"/>
    <property type="match status" value="2"/>
</dbReference>
<keyword evidence="3" id="KW-0830">Ubiquinone</keyword>
<comment type="function">
    <text evidence="3">A peripheral cell membrane enzyme that catalyzes the oxidative decarboxylation of pyruvate to form acetate and CO(2). It channels electrons from the cytoplasm to the respiratory chain at the cell membrane via ubiquinone.</text>
</comment>
<comment type="similarity">
    <text evidence="1 3 4">Belongs to the TPP enzyme family.</text>
</comment>
<dbReference type="CDD" id="cd02014">
    <property type="entry name" value="TPP_POX"/>
    <property type="match status" value="1"/>
</dbReference>
<dbReference type="PROSITE" id="PS00187">
    <property type="entry name" value="TPP_ENZYMES"/>
    <property type="match status" value="1"/>
</dbReference>
<dbReference type="InterPro" id="IPR012001">
    <property type="entry name" value="Thiamin_PyroP_enz_TPP-bd_dom"/>
</dbReference>
<feature type="domain" description="Thiamine pyrophosphate enzyme N-terminal TPP-binding" evidence="7">
    <location>
        <begin position="5"/>
        <end position="116"/>
    </location>
</feature>
<keyword evidence="3" id="KW-1003">Cell membrane</keyword>
<keyword evidence="9" id="KW-1185">Reference proteome</keyword>
<dbReference type="InterPro" id="IPR011766">
    <property type="entry name" value="TPP_enzyme_TPP-bd"/>
</dbReference>
<feature type="domain" description="Thiamine pyrophosphate enzyme TPP-binding" evidence="6">
    <location>
        <begin position="384"/>
        <end position="530"/>
    </location>
</feature>
<keyword evidence="3 8" id="KW-0670">Pyruvate</keyword>
<dbReference type="InterPro" id="IPR047211">
    <property type="entry name" value="POXB-like"/>
</dbReference>
<dbReference type="RefSeq" id="WP_090662661.1">
    <property type="nucleotide sequence ID" value="NZ_FMZX01000003.1"/>
</dbReference>
<dbReference type="InterPro" id="IPR047210">
    <property type="entry name" value="TPP_PYR_POXB-like"/>
</dbReference>
<dbReference type="PANTHER" id="PTHR42981">
    <property type="entry name" value="PYRUVATE DEHYDROGENASE [UBIQUINONE]"/>
    <property type="match status" value="1"/>
</dbReference>
<evidence type="ECO:0000256" key="1">
    <source>
        <dbReference type="ARBA" id="ARBA00007812"/>
    </source>
</evidence>
<dbReference type="GO" id="GO:0008289">
    <property type="term" value="F:lipid binding"/>
    <property type="evidence" value="ECO:0007669"/>
    <property type="project" value="UniProtKB-UniRule"/>
</dbReference>
<dbReference type="CDD" id="cd07039">
    <property type="entry name" value="TPP_PYR_POX"/>
    <property type="match status" value="1"/>
</dbReference>
<dbReference type="InterPro" id="IPR029061">
    <property type="entry name" value="THDP-binding"/>
</dbReference>
<keyword evidence="3" id="KW-0560">Oxidoreductase</keyword>
<feature type="region of interest" description="FAD-binding domain" evidence="3">
    <location>
        <begin position="186"/>
        <end position="337"/>
    </location>
</feature>
<dbReference type="GO" id="GO:0000287">
    <property type="term" value="F:magnesium ion binding"/>
    <property type="evidence" value="ECO:0007669"/>
    <property type="project" value="UniProtKB-UniRule"/>
</dbReference>
<dbReference type="Pfam" id="PF02775">
    <property type="entry name" value="TPP_enzyme_C"/>
    <property type="match status" value="1"/>
</dbReference>
<comment type="subunit">
    <text evidence="3">Homotetramer.</text>
</comment>
<dbReference type="GO" id="GO:0048039">
    <property type="term" value="F:ubiquinone binding"/>
    <property type="evidence" value="ECO:0007669"/>
    <property type="project" value="UniProtKB-UniRule"/>
</dbReference>
<keyword evidence="3" id="KW-0547">Nucleotide-binding</keyword>
<evidence type="ECO:0000256" key="3">
    <source>
        <dbReference type="HAMAP-Rule" id="MF_00850"/>
    </source>
</evidence>
<feature type="binding site" evidence="3">
    <location>
        <position position="51"/>
    </location>
    <ligand>
        <name>thiamine diphosphate</name>
        <dbReference type="ChEBI" id="CHEBI:58937"/>
    </ligand>
</feature>
<dbReference type="AlphaFoldDB" id="A0A1G6QSU8"/>
<dbReference type="Pfam" id="PF00205">
    <property type="entry name" value="TPP_enzyme_M"/>
    <property type="match status" value="1"/>
</dbReference>
<dbReference type="SUPFAM" id="SSF52467">
    <property type="entry name" value="DHS-like NAD/FAD-binding domain"/>
    <property type="match status" value="1"/>
</dbReference>
<feature type="binding site" evidence="3">
    <location>
        <position position="438"/>
    </location>
    <ligand>
        <name>Mg(2+)</name>
        <dbReference type="ChEBI" id="CHEBI:18420"/>
    </ligand>
</feature>
<feature type="region of interest" description="Membrane-binding domain" evidence="3">
    <location>
        <begin position="536"/>
        <end position="577"/>
    </location>
</feature>
<dbReference type="GO" id="GO:0005886">
    <property type="term" value="C:plasma membrane"/>
    <property type="evidence" value="ECO:0007669"/>
    <property type="project" value="UniProtKB-SubCell"/>
</dbReference>
<feature type="binding site" evidence="3">
    <location>
        <begin position="411"/>
        <end position="413"/>
    </location>
    <ligand>
        <name>thiamine diphosphate</name>
        <dbReference type="ChEBI" id="CHEBI:58937"/>
    </ligand>
</feature>
<dbReference type="NCBIfam" id="NF006591">
    <property type="entry name" value="PRK09124.1"/>
    <property type="match status" value="1"/>
</dbReference>
<evidence type="ECO:0000256" key="2">
    <source>
        <dbReference type="ARBA" id="ARBA00023052"/>
    </source>
</evidence>
<dbReference type="InterPro" id="IPR044261">
    <property type="entry name" value="Pyruvate_dehydrogenase"/>
</dbReference>
<keyword evidence="3" id="KW-0274">FAD</keyword>
<dbReference type="InterPro" id="IPR047212">
    <property type="entry name" value="TPP_POXB-like"/>
</dbReference>
<keyword evidence="3" id="KW-0285">Flavoprotein</keyword>
<dbReference type="GO" id="GO:0052737">
    <property type="term" value="F:pyruvate dehydrogenase (quinone) activity"/>
    <property type="evidence" value="ECO:0007669"/>
    <property type="project" value="UniProtKB-UniRule"/>
</dbReference>
<protein>
    <recommendedName>
        <fullName evidence="3">Pyruvate dehydrogenase [ubiquinone]</fullName>
        <ecNumber evidence="3">1.2.5.1</ecNumber>
    </recommendedName>
    <alternativeName>
        <fullName evidence="3">Pyruvate oxidase</fullName>
        <shortName evidence="3">POX</shortName>
    </alternativeName>
    <alternativeName>
        <fullName evidence="3">Pyruvate:ubiquinone-8 oxidoreductase</fullName>
    </alternativeName>
</protein>
<dbReference type="PANTHER" id="PTHR42981:SF2">
    <property type="entry name" value="PYRUVATE DEHYDROGENASE [UBIQUINONE]"/>
    <property type="match status" value="1"/>
</dbReference>
<accession>A0A1G6QSU8</accession>
<dbReference type="STRING" id="938405.SAMN02927895_02636"/>
<organism evidence="8 9">
    <name type="scientific">Belnapia rosea</name>
    <dbReference type="NCBI Taxonomy" id="938405"/>
    <lineage>
        <taxon>Bacteria</taxon>
        <taxon>Pseudomonadati</taxon>
        <taxon>Pseudomonadota</taxon>
        <taxon>Alphaproteobacteria</taxon>
        <taxon>Acetobacterales</taxon>
        <taxon>Roseomonadaceae</taxon>
        <taxon>Belnapia</taxon>
    </lineage>
</organism>
<keyword evidence="3" id="KW-0446">Lipid-binding</keyword>
<dbReference type="HAMAP" id="MF_00850">
    <property type="entry name" value="POX"/>
    <property type="match status" value="1"/>
</dbReference>
<evidence type="ECO:0000259" key="7">
    <source>
        <dbReference type="Pfam" id="PF02776"/>
    </source>
</evidence>
<comment type="subcellular location">
    <subcellularLocation>
        <location evidence="3">Cell membrane</location>
        <topology evidence="3">Peripheral membrane protein</topology>
        <orientation evidence="3">Cytoplasmic side</orientation>
    </subcellularLocation>
</comment>
<dbReference type="EMBL" id="FMZX01000003">
    <property type="protein sequence ID" value="SDC95371.1"/>
    <property type="molecule type" value="Genomic_DNA"/>
</dbReference>
<feature type="domain" description="Thiamine pyrophosphate enzyme central" evidence="5">
    <location>
        <begin position="194"/>
        <end position="322"/>
    </location>
</feature>
<comment type="domain">
    <text evidence="3">Has 4 domains; the Pyr domain which binds the pyrimidine moiety of the thiamine pyrophosphate cofactor, the FAD-binding domain, the PP-binding domain which binds the pyrophosphate portion of thiamine pyrophosphate and the C-terminal membrane binding region. The C-terminus is held closely against the rest of the protein and covers the active site; during activation it unfolds from the rest of the protein and forms an amphipathic helix upon membrane binding, exposing the active site.</text>
</comment>
<reference evidence="8 9" key="1">
    <citation type="submission" date="2016-10" db="EMBL/GenBank/DDBJ databases">
        <authorList>
            <person name="de Groot N.N."/>
        </authorList>
    </citation>
    <scope>NUCLEOTIDE SEQUENCE [LARGE SCALE GENOMIC DNA]</scope>
    <source>
        <strain evidence="8 9">CPCC 100156</strain>
    </source>
</reference>
<dbReference type="Gene3D" id="3.40.50.1220">
    <property type="entry name" value="TPP-binding domain"/>
    <property type="match status" value="1"/>
</dbReference>
<keyword evidence="3" id="KW-0479">Metal-binding</keyword>
<dbReference type="GO" id="GO:0030976">
    <property type="term" value="F:thiamine pyrophosphate binding"/>
    <property type="evidence" value="ECO:0007669"/>
    <property type="project" value="UniProtKB-UniRule"/>
</dbReference>
<comment type="cofactor">
    <cofactor evidence="3">
        <name>thiamine diphosphate</name>
        <dbReference type="ChEBI" id="CHEBI:58937"/>
    </cofactor>
    <text evidence="3">Binds 1 thiamine pyrophosphate per subunit.</text>
</comment>
<dbReference type="Proteomes" id="UP000198925">
    <property type="component" value="Unassembled WGS sequence"/>
</dbReference>
<dbReference type="GO" id="GO:0050660">
    <property type="term" value="F:flavin adenine dinucleotide binding"/>
    <property type="evidence" value="ECO:0007669"/>
    <property type="project" value="UniProtKB-UniRule"/>
</dbReference>
<keyword evidence="2 3" id="KW-0786">Thiamine pyrophosphate</keyword>